<dbReference type="Pfam" id="PF13103">
    <property type="entry name" value="TonB_2"/>
    <property type="match status" value="1"/>
</dbReference>
<dbReference type="AlphaFoldDB" id="A0A5N4WI93"/>
<keyword evidence="4" id="KW-0472">Membrane</keyword>
<evidence type="ECO:0000313" key="6">
    <source>
        <dbReference type="Proteomes" id="UP000325788"/>
    </source>
</evidence>
<dbReference type="SUPFAM" id="SSF74653">
    <property type="entry name" value="TolA/TonB C-terminal domain"/>
    <property type="match status" value="2"/>
</dbReference>
<protein>
    <submittedName>
        <fullName evidence="5">Energy transducer TonB</fullName>
    </submittedName>
</protein>
<gene>
    <name evidence="5" type="ORF">F4W09_11080</name>
</gene>
<evidence type="ECO:0000256" key="1">
    <source>
        <dbReference type="ARBA" id="ARBA00004167"/>
    </source>
</evidence>
<keyword evidence="3" id="KW-1133">Transmembrane helix</keyword>
<name>A0A5N4WI93_9GAMM</name>
<dbReference type="GO" id="GO:0016020">
    <property type="term" value="C:membrane"/>
    <property type="evidence" value="ECO:0007669"/>
    <property type="project" value="UniProtKB-SubCell"/>
</dbReference>
<sequence>MKQLLCFSLILSFPFVQSHSAETSKTSQLVVQKTTALPAHLTTRIQWTTFPQPQYNNDDLKGQNRAAILRIYADETGKITQASVQESTGLKNLDEILVQAVRQAHVQPYKIEDTVLPIIGYQTFSLNLEHDQSDCNYSFNSKNWMAQQQQQKVKFAYKNQPQLELSRDELNQHDRKIKFSFKVDKHGTVKKVKINQGSGVYAIDQNIVQAVSKSQITVKRTASTLWLYKKSSFKDEIQFKLNQCS</sequence>
<evidence type="ECO:0000256" key="2">
    <source>
        <dbReference type="ARBA" id="ARBA00022692"/>
    </source>
</evidence>
<dbReference type="RefSeq" id="WP_151504838.1">
    <property type="nucleotide sequence ID" value="NZ_VXLD01000006.1"/>
</dbReference>
<evidence type="ECO:0000313" key="5">
    <source>
        <dbReference type="EMBL" id="KAB1854625.1"/>
    </source>
</evidence>
<comment type="caution">
    <text evidence="5">The sequence shown here is derived from an EMBL/GenBank/DDBJ whole genome shotgun (WGS) entry which is preliminary data.</text>
</comment>
<reference evidence="5 6" key="1">
    <citation type="submission" date="2019-09" db="EMBL/GenBank/DDBJ databases">
        <title>Draft genome sequence of Acinetobacter tandoii W4-4-4 isolated from environmental water sample.</title>
        <authorList>
            <person name="Wee S.K."/>
            <person name="Yan B."/>
            <person name="Mustaffa S.B."/>
            <person name="Yap E.P.H."/>
        </authorList>
    </citation>
    <scope>NUCLEOTIDE SEQUENCE [LARGE SCALE GENOMIC DNA]</scope>
    <source>
        <strain evidence="5 6">W4-4-4</strain>
    </source>
</reference>
<dbReference type="EMBL" id="VXLD01000006">
    <property type="protein sequence ID" value="KAB1854625.1"/>
    <property type="molecule type" value="Genomic_DNA"/>
</dbReference>
<keyword evidence="2" id="KW-0812">Transmembrane</keyword>
<organism evidence="5 6">
    <name type="scientific">Acinetobacter tandoii</name>
    <dbReference type="NCBI Taxonomy" id="202954"/>
    <lineage>
        <taxon>Bacteria</taxon>
        <taxon>Pseudomonadati</taxon>
        <taxon>Pseudomonadota</taxon>
        <taxon>Gammaproteobacteria</taxon>
        <taxon>Moraxellales</taxon>
        <taxon>Moraxellaceae</taxon>
        <taxon>Acinetobacter</taxon>
    </lineage>
</organism>
<dbReference type="Gene3D" id="3.30.1150.10">
    <property type="match status" value="2"/>
</dbReference>
<evidence type="ECO:0000256" key="3">
    <source>
        <dbReference type="ARBA" id="ARBA00022989"/>
    </source>
</evidence>
<evidence type="ECO:0000256" key="4">
    <source>
        <dbReference type="ARBA" id="ARBA00023136"/>
    </source>
</evidence>
<dbReference type="Proteomes" id="UP000325788">
    <property type="component" value="Unassembled WGS sequence"/>
</dbReference>
<proteinExistence type="predicted"/>
<dbReference type="NCBIfam" id="TIGR01352">
    <property type="entry name" value="tonB_Cterm"/>
    <property type="match status" value="1"/>
</dbReference>
<dbReference type="InterPro" id="IPR006260">
    <property type="entry name" value="TonB/TolA_C"/>
</dbReference>
<accession>A0A5N4WI93</accession>
<comment type="subcellular location">
    <subcellularLocation>
        <location evidence="1">Membrane</location>
        <topology evidence="1">Single-pass membrane protein</topology>
    </subcellularLocation>
</comment>